<evidence type="ECO:0000259" key="6">
    <source>
        <dbReference type="PROSITE" id="PS51007"/>
    </source>
</evidence>
<dbReference type="GO" id="GO:0046872">
    <property type="term" value="F:metal ion binding"/>
    <property type="evidence" value="ECO:0007669"/>
    <property type="project" value="UniProtKB-KW"/>
</dbReference>
<dbReference type="EMBL" id="JAENIG010000002">
    <property type="protein sequence ID" value="MBK1854011.1"/>
    <property type="molecule type" value="Genomic_DNA"/>
</dbReference>
<dbReference type="PANTHER" id="PTHR33546:SF1">
    <property type="entry name" value="LARGE, MULTIFUNCTIONAL SECRETED PROTEIN"/>
    <property type="match status" value="1"/>
</dbReference>
<organism evidence="7 8">
    <name type="scientific">Oceaniferula flava</name>
    <dbReference type="NCBI Taxonomy" id="2800421"/>
    <lineage>
        <taxon>Bacteria</taxon>
        <taxon>Pseudomonadati</taxon>
        <taxon>Verrucomicrobiota</taxon>
        <taxon>Verrucomicrobiia</taxon>
        <taxon>Verrucomicrobiales</taxon>
        <taxon>Verrucomicrobiaceae</taxon>
        <taxon>Oceaniferula</taxon>
    </lineage>
</organism>
<protein>
    <submittedName>
        <fullName evidence="7">C-type cytochrome</fullName>
    </submittedName>
</protein>
<dbReference type="SUPFAM" id="SSF63829">
    <property type="entry name" value="Calcium-dependent phosphotriesterase"/>
    <property type="match status" value="1"/>
</dbReference>
<dbReference type="GO" id="GO:0020037">
    <property type="term" value="F:heme binding"/>
    <property type="evidence" value="ECO:0007669"/>
    <property type="project" value="InterPro"/>
</dbReference>
<dbReference type="SUPFAM" id="SSF48371">
    <property type="entry name" value="ARM repeat"/>
    <property type="match status" value="1"/>
</dbReference>
<sequence>MKLSSHTRILLTASLSLVCLPGFAQQGNRKGHDMTDPIPIDSIPPSPYLDLDDALKSFKMAPGFVIEPVAAGEDVDMSVALSFDANGRAWSCEMRSYMPDLDGNGEQKPNGRIRVLEDTNGDGKIDRTTTFLDGLVLPRAVAVTSDGCLYTSKDVLYFIKRDGLKPVGEPVVVDAEYAIGGNPEHKANGLLLGHDNWYYNAKSNKRYRRVKGQWQIEKTNNRGQWGVAKDNAGNLYHNSNSVLLVGDVFPPMFMRGNSHYTPKARISERVGTNKTNPIHMTPGVNRAYMKDILDKDGKLANATAAAGMTIYRGDNFPASAVGMGFTTEPAGDLIKAIQIERDQWNKPKGSHPYGDKEFLASDDEWFLPCNIYTAPDGTLWIVDMYFGLLQHKTYMTSYLRRQYVHRKLDQPKPSTGRIYRVRYEKNKVSEVPKLEGLTPAQWIPYLSHANGTIRDTAQRLLVESGDLSIVDALVKVVADRTNPLAQIHAMWTLEGLDSITAPALIPALKSDHTDVVNNALNLVATLRLKDETLQKAIVSLPENTRTLHAQIKALAATGSSDEALKLTESHLKAPWVRETLISGLGAEVVSFRKEHSKLSDGKLDKLVSAATKATQQADVVKKAPGSHLKGKALESFNRGKNVYINKAACFACHGQEGEGMDNMGPPLDKSEWVTGDITRFTKILLHGMTGPITVAGKKYSPPLAMPGLKDNHAISDQDLADVITFTRNSWSNKASAGDVNEVRKVRASTQDQATPYQAKDLQ</sequence>
<keyword evidence="1 4" id="KW-0349">Heme</keyword>
<dbReference type="Gene3D" id="1.25.10.10">
    <property type="entry name" value="Leucine-rich Repeat Variant"/>
    <property type="match status" value="1"/>
</dbReference>
<evidence type="ECO:0000256" key="2">
    <source>
        <dbReference type="ARBA" id="ARBA00022723"/>
    </source>
</evidence>
<name>A0AAE2S9U7_9BACT</name>
<dbReference type="PANTHER" id="PTHR33546">
    <property type="entry name" value="LARGE, MULTIFUNCTIONAL SECRETED PROTEIN-RELATED"/>
    <property type="match status" value="1"/>
</dbReference>
<dbReference type="Pfam" id="PF00034">
    <property type="entry name" value="Cytochrom_C"/>
    <property type="match status" value="1"/>
</dbReference>
<feature type="chain" id="PRO_5041994529" evidence="5">
    <location>
        <begin position="25"/>
        <end position="762"/>
    </location>
</feature>
<evidence type="ECO:0000256" key="5">
    <source>
        <dbReference type="SAM" id="SignalP"/>
    </source>
</evidence>
<evidence type="ECO:0000256" key="3">
    <source>
        <dbReference type="ARBA" id="ARBA00023004"/>
    </source>
</evidence>
<keyword evidence="5" id="KW-0732">Signal</keyword>
<keyword evidence="3 4" id="KW-0408">Iron</keyword>
<dbReference type="InterPro" id="IPR036909">
    <property type="entry name" value="Cyt_c-like_dom_sf"/>
</dbReference>
<evidence type="ECO:0000256" key="1">
    <source>
        <dbReference type="ARBA" id="ARBA00022617"/>
    </source>
</evidence>
<dbReference type="InterPro" id="IPR055557">
    <property type="entry name" value="DUF7133"/>
</dbReference>
<dbReference type="InterPro" id="IPR016024">
    <property type="entry name" value="ARM-type_fold"/>
</dbReference>
<proteinExistence type="predicted"/>
<dbReference type="PROSITE" id="PS51007">
    <property type="entry name" value="CYTC"/>
    <property type="match status" value="1"/>
</dbReference>
<dbReference type="Pfam" id="PF23500">
    <property type="entry name" value="DUF7133"/>
    <property type="match status" value="1"/>
</dbReference>
<accession>A0AAE2S9U7</accession>
<evidence type="ECO:0000313" key="7">
    <source>
        <dbReference type="EMBL" id="MBK1854011.1"/>
    </source>
</evidence>
<comment type="caution">
    <text evidence="7">The sequence shown here is derived from an EMBL/GenBank/DDBJ whole genome shotgun (WGS) entry which is preliminary data.</text>
</comment>
<dbReference type="GO" id="GO:0009055">
    <property type="term" value="F:electron transfer activity"/>
    <property type="evidence" value="ECO:0007669"/>
    <property type="project" value="InterPro"/>
</dbReference>
<dbReference type="Proteomes" id="UP000634206">
    <property type="component" value="Unassembled WGS sequence"/>
</dbReference>
<feature type="signal peptide" evidence="5">
    <location>
        <begin position="1"/>
        <end position="24"/>
    </location>
</feature>
<dbReference type="AlphaFoldDB" id="A0AAE2S9U7"/>
<feature type="domain" description="Cytochrome c" evidence="6">
    <location>
        <begin position="634"/>
        <end position="730"/>
    </location>
</feature>
<evidence type="ECO:0000256" key="4">
    <source>
        <dbReference type="PROSITE-ProRule" id="PRU00433"/>
    </source>
</evidence>
<dbReference type="InterPro" id="IPR009056">
    <property type="entry name" value="Cyt_c-like_dom"/>
</dbReference>
<dbReference type="Gene3D" id="1.10.760.10">
    <property type="entry name" value="Cytochrome c-like domain"/>
    <property type="match status" value="1"/>
</dbReference>
<dbReference type="InterPro" id="IPR011989">
    <property type="entry name" value="ARM-like"/>
</dbReference>
<evidence type="ECO:0000313" key="8">
    <source>
        <dbReference type="Proteomes" id="UP000634206"/>
    </source>
</evidence>
<keyword evidence="2 4" id="KW-0479">Metal-binding</keyword>
<keyword evidence="8" id="KW-1185">Reference proteome</keyword>
<dbReference type="SUPFAM" id="SSF46626">
    <property type="entry name" value="Cytochrome c"/>
    <property type="match status" value="1"/>
</dbReference>
<reference evidence="7" key="1">
    <citation type="submission" date="2021-01" db="EMBL/GenBank/DDBJ databases">
        <title>Modified the classification status of verrucomicrobia.</title>
        <authorList>
            <person name="Feng X."/>
        </authorList>
    </citation>
    <scope>NUCLEOTIDE SEQUENCE</scope>
    <source>
        <strain evidence="7">5K15</strain>
    </source>
</reference>
<gene>
    <name evidence="7" type="ORF">JIN83_03520</name>
</gene>
<dbReference type="RefSeq" id="WP_309488619.1">
    <property type="nucleotide sequence ID" value="NZ_JAENIG010000002.1"/>
</dbReference>